<name>A0ACC1MB29_9FUNG</name>
<proteinExistence type="predicted"/>
<protein>
    <submittedName>
        <fullName evidence="1">Uncharacterized protein</fullName>
    </submittedName>
</protein>
<dbReference type="EMBL" id="JANBVB010000001">
    <property type="protein sequence ID" value="KAJ2901154.1"/>
    <property type="molecule type" value="Genomic_DNA"/>
</dbReference>
<accession>A0ACC1MB29</accession>
<dbReference type="Proteomes" id="UP001139981">
    <property type="component" value="Unassembled WGS sequence"/>
</dbReference>
<gene>
    <name evidence="1" type="ORF">IWW38_000119</name>
</gene>
<organism evidence="1 2">
    <name type="scientific">Coemansia aciculifera</name>
    <dbReference type="NCBI Taxonomy" id="417176"/>
    <lineage>
        <taxon>Eukaryota</taxon>
        <taxon>Fungi</taxon>
        <taxon>Fungi incertae sedis</taxon>
        <taxon>Zoopagomycota</taxon>
        <taxon>Kickxellomycotina</taxon>
        <taxon>Kickxellomycetes</taxon>
        <taxon>Kickxellales</taxon>
        <taxon>Kickxellaceae</taxon>
        <taxon>Coemansia</taxon>
    </lineage>
</organism>
<reference evidence="1" key="1">
    <citation type="submission" date="2022-07" db="EMBL/GenBank/DDBJ databases">
        <title>Phylogenomic reconstructions and comparative analyses of Kickxellomycotina fungi.</title>
        <authorList>
            <person name="Reynolds N.K."/>
            <person name="Stajich J.E."/>
            <person name="Barry K."/>
            <person name="Grigoriev I.V."/>
            <person name="Crous P."/>
            <person name="Smith M.E."/>
        </authorList>
    </citation>
    <scope>NUCLEOTIDE SEQUENCE</scope>
    <source>
        <strain evidence="1">CBS 190363</strain>
    </source>
</reference>
<evidence type="ECO:0000313" key="1">
    <source>
        <dbReference type="EMBL" id="KAJ2901154.1"/>
    </source>
</evidence>
<sequence>MAVDESEIAGDYGFAPPETAVMDTIPEAEEPAVDDNHIAYGVYDEEDDDNAFYVPVEMGQANPYHMNVGELFGETEDMPSQTPGGSLLLPPRPMMATGHGIGENGATYGATEIPPAVQHAMRSQMAMARGTADGQQASGGISDMRLVLQMELKREEDLLKDLRAEIVDKISKLTTEERLLRMVVKHDFELGNDDVDEDLNAADITFAGGYGDVDTVLSPMQPSAMDMTVHMRHADDSDDGGDSDDSLSGMSSSTSDDEVHDDDVARGALISVLGQYLPSADAE</sequence>
<evidence type="ECO:0000313" key="2">
    <source>
        <dbReference type="Proteomes" id="UP001139981"/>
    </source>
</evidence>
<keyword evidence="2" id="KW-1185">Reference proteome</keyword>
<comment type="caution">
    <text evidence="1">The sequence shown here is derived from an EMBL/GenBank/DDBJ whole genome shotgun (WGS) entry which is preliminary data.</text>
</comment>